<proteinExistence type="predicted"/>
<organism evidence="2 3">
    <name type="scientific">Clavelina lepadiformis</name>
    <name type="common">Light-bulb sea squirt</name>
    <name type="synonym">Ascidia lepadiformis</name>
    <dbReference type="NCBI Taxonomy" id="159417"/>
    <lineage>
        <taxon>Eukaryota</taxon>
        <taxon>Metazoa</taxon>
        <taxon>Chordata</taxon>
        <taxon>Tunicata</taxon>
        <taxon>Ascidiacea</taxon>
        <taxon>Aplousobranchia</taxon>
        <taxon>Clavelinidae</taxon>
        <taxon>Clavelina</taxon>
    </lineage>
</organism>
<dbReference type="Proteomes" id="UP001642483">
    <property type="component" value="Unassembled WGS sequence"/>
</dbReference>
<feature type="region of interest" description="Disordered" evidence="1">
    <location>
        <begin position="1"/>
        <end position="38"/>
    </location>
</feature>
<protein>
    <submittedName>
        <fullName evidence="2">Uncharacterized protein</fullName>
    </submittedName>
</protein>
<dbReference type="EMBL" id="CAWYQH010000130">
    <property type="protein sequence ID" value="CAK8692899.1"/>
    <property type="molecule type" value="Genomic_DNA"/>
</dbReference>
<reference evidence="2 3" key="1">
    <citation type="submission" date="2024-02" db="EMBL/GenBank/DDBJ databases">
        <authorList>
            <person name="Daric V."/>
            <person name="Darras S."/>
        </authorList>
    </citation>
    <scope>NUCLEOTIDE SEQUENCE [LARGE SCALE GENOMIC DNA]</scope>
</reference>
<feature type="compositionally biased region" description="Polar residues" evidence="1">
    <location>
        <begin position="1"/>
        <end position="11"/>
    </location>
</feature>
<name>A0ABP0GQ63_CLALP</name>
<comment type="caution">
    <text evidence="2">The sequence shown here is derived from an EMBL/GenBank/DDBJ whole genome shotgun (WGS) entry which is preliminary data.</text>
</comment>
<keyword evidence="3" id="KW-1185">Reference proteome</keyword>
<evidence type="ECO:0000313" key="3">
    <source>
        <dbReference type="Proteomes" id="UP001642483"/>
    </source>
</evidence>
<evidence type="ECO:0000313" key="2">
    <source>
        <dbReference type="EMBL" id="CAK8692899.1"/>
    </source>
</evidence>
<gene>
    <name evidence="2" type="ORF">CVLEPA_LOCUS26134</name>
</gene>
<sequence>MVPQKSRTIQAKTHKSTGWVGNLPSSVETPGNSKAKVLGSNPVKIRSVAEGDLTNTDLPRLVLVSSRRRRPVEARSAES</sequence>
<feature type="compositionally biased region" description="Polar residues" evidence="1">
    <location>
        <begin position="23"/>
        <end position="32"/>
    </location>
</feature>
<evidence type="ECO:0000256" key="1">
    <source>
        <dbReference type="SAM" id="MobiDB-lite"/>
    </source>
</evidence>
<accession>A0ABP0GQ63</accession>